<feature type="transmembrane region" description="Helical" evidence="1">
    <location>
        <begin position="137"/>
        <end position="156"/>
    </location>
</feature>
<keyword evidence="1" id="KW-1133">Transmembrane helix</keyword>
<reference evidence="3" key="1">
    <citation type="journal article" date="2019" name="Int. J. Syst. Evol. Microbiol.">
        <title>The Global Catalogue of Microorganisms (GCM) 10K type strain sequencing project: providing services to taxonomists for standard genome sequencing and annotation.</title>
        <authorList>
            <consortium name="The Broad Institute Genomics Platform"/>
            <consortium name="The Broad Institute Genome Sequencing Center for Infectious Disease"/>
            <person name="Wu L."/>
            <person name="Ma J."/>
        </authorList>
    </citation>
    <scope>NUCLEOTIDE SEQUENCE [LARGE SCALE GENOMIC DNA]</scope>
    <source>
        <strain evidence="3">JCM 16953</strain>
    </source>
</reference>
<evidence type="ECO:0008006" key="4">
    <source>
        <dbReference type="Google" id="ProtNLM"/>
    </source>
</evidence>
<organism evidence="2 3">
    <name type="scientific">Nocardioides panacisoli</name>
    <dbReference type="NCBI Taxonomy" id="627624"/>
    <lineage>
        <taxon>Bacteria</taxon>
        <taxon>Bacillati</taxon>
        <taxon>Actinomycetota</taxon>
        <taxon>Actinomycetes</taxon>
        <taxon>Propionibacteriales</taxon>
        <taxon>Nocardioidaceae</taxon>
        <taxon>Nocardioides</taxon>
    </lineage>
</organism>
<feature type="transmembrane region" description="Helical" evidence="1">
    <location>
        <begin position="262"/>
        <end position="283"/>
    </location>
</feature>
<keyword evidence="1" id="KW-0472">Membrane</keyword>
<keyword evidence="1" id="KW-0812">Transmembrane</keyword>
<evidence type="ECO:0000313" key="3">
    <source>
        <dbReference type="Proteomes" id="UP001501821"/>
    </source>
</evidence>
<feature type="transmembrane region" description="Helical" evidence="1">
    <location>
        <begin position="80"/>
        <end position="105"/>
    </location>
</feature>
<comment type="caution">
    <text evidence="2">The sequence shown here is derived from an EMBL/GenBank/DDBJ whole genome shotgun (WGS) entry which is preliminary data.</text>
</comment>
<feature type="transmembrane region" description="Helical" evidence="1">
    <location>
        <begin position="202"/>
        <end position="227"/>
    </location>
</feature>
<evidence type="ECO:0000256" key="1">
    <source>
        <dbReference type="SAM" id="Phobius"/>
    </source>
</evidence>
<feature type="transmembrane region" description="Helical" evidence="1">
    <location>
        <begin position="162"/>
        <end position="195"/>
    </location>
</feature>
<protein>
    <recommendedName>
        <fullName evidence="4">Glycosyltransferase RgtA/B/C/D-like domain-containing protein</fullName>
    </recommendedName>
</protein>
<accession>A0ABP7IUM5</accession>
<evidence type="ECO:0000313" key="2">
    <source>
        <dbReference type="EMBL" id="GAA3826775.1"/>
    </source>
</evidence>
<dbReference type="RefSeq" id="WP_344776869.1">
    <property type="nucleotide sequence ID" value="NZ_BAABAH010000011.1"/>
</dbReference>
<dbReference type="Proteomes" id="UP001501821">
    <property type="component" value="Unassembled WGS sequence"/>
</dbReference>
<feature type="transmembrane region" description="Helical" evidence="1">
    <location>
        <begin position="328"/>
        <end position="348"/>
    </location>
</feature>
<keyword evidence="3" id="KW-1185">Reference proteome</keyword>
<dbReference type="EMBL" id="BAABAH010000011">
    <property type="protein sequence ID" value="GAA3826775.1"/>
    <property type="molecule type" value="Genomic_DNA"/>
</dbReference>
<sequence>MWRTAWTGRVDRYGVPALVVAAALLRLPFLGAPLSSDEGGFLMVGGQWSPGTSLYGDYWVDRPPLLITIYQLADLLGGGIALRLIGIVAVGVSVVLAAGVGRLAAPADRRAPLVAAAAAAIFLTSPLYGAREVDGELLAVPFLLAGMLAVLSATSGHGGPRAWALAGLAAVAAVSIKQNMFDVGVAVAAAVGWMLWNRHWRAAGVAAAAFAAGAAVMLGTVLGWAALHGTTVPGLWDAVVKFRAAAARVIASSATGTNEFRAQGLVAAFLLSGALGILLVAVLPSLRRRNGRHVLLDHPDHPHADLVVLAAAVAAWEAFSVIAGGSYWLHYLIGTVPGLVLVAAVSIRYRPGRLRLTGNVLAYAAVLAVAGTAVVAPVVGDPTPSTQVGDFLERRADPGDTGVVAFGYATLLHDAGLSSPYPHLWSLPVRVRDPELARLTRILRGPDAPTWVVVMGDSTTTWGVDGTTADEAIDERYRQVRVIDDWHVYHLDEGR</sequence>
<name>A0ABP7IUM5_9ACTN</name>
<gene>
    <name evidence="2" type="ORF">GCM10022242_30090</name>
</gene>
<feature type="transmembrane region" description="Helical" evidence="1">
    <location>
        <begin position="360"/>
        <end position="379"/>
    </location>
</feature>
<proteinExistence type="predicted"/>
<feature type="transmembrane region" description="Helical" evidence="1">
    <location>
        <begin position="304"/>
        <end position="322"/>
    </location>
</feature>